<keyword evidence="2" id="KW-1185">Reference proteome</keyword>
<organism evidence="1 2">
    <name type="scientific">Trifolium medium</name>
    <dbReference type="NCBI Taxonomy" id="97028"/>
    <lineage>
        <taxon>Eukaryota</taxon>
        <taxon>Viridiplantae</taxon>
        <taxon>Streptophyta</taxon>
        <taxon>Embryophyta</taxon>
        <taxon>Tracheophyta</taxon>
        <taxon>Spermatophyta</taxon>
        <taxon>Magnoliopsida</taxon>
        <taxon>eudicotyledons</taxon>
        <taxon>Gunneridae</taxon>
        <taxon>Pentapetalae</taxon>
        <taxon>rosids</taxon>
        <taxon>fabids</taxon>
        <taxon>Fabales</taxon>
        <taxon>Fabaceae</taxon>
        <taxon>Papilionoideae</taxon>
        <taxon>50 kb inversion clade</taxon>
        <taxon>NPAAA clade</taxon>
        <taxon>Hologalegina</taxon>
        <taxon>IRL clade</taxon>
        <taxon>Trifolieae</taxon>
        <taxon>Trifolium</taxon>
    </lineage>
</organism>
<proteinExistence type="predicted"/>
<dbReference type="EMBL" id="LXQA010371182">
    <property type="protein sequence ID" value="MCI47342.1"/>
    <property type="molecule type" value="Genomic_DNA"/>
</dbReference>
<protein>
    <submittedName>
        <fullName evidence="1">Uncharacterized protein</fullName>
    </submittedName>
</protein>
<accession>A0A392SFW9</accession>
<reference evidence="1 2" key="1">
    <citation type="journal article" date="2018" name="Front. Plant Sci.">
        <title>Red Clover (Trifolium pratense) and Zigzag Clover (T. medium) - A Picture of Genomic Similarities and Differences.</title>
        <authorList>
            <person name="Dluhosova J."/>
            <person name="Istvanek J."/>
            <person name="Nedelnik J."/>
            <person name="Repkova J."/>
        </authorList>
    </citation>
    <scope>NUCLEOTIDE SEQUENCE [LARGE SCALE GENOMIC DNA]</scope>
    <source>
        <strain evidence="2">cv. 10/8</strain>
        <tissue evidence="1">Leaf</tissue>
    </source>
</reference>
<evidence type="ECO:0000313" key="1">
    <source>
        <dbReference type="EMBL" id="MCI47342.1"/>
    </source>
</evidence>
<dbReference type="AlphaFoldDB" id="A0A392SFW9"/>
<feature type="non-terminal residue" evidence="1">
    <location>
        <position position="18"/>
    </location>
</feature>
<sequence length="18" mass="2107">MVKSKNDVKMHTFDLLTV</sequence>
<dbReference type="Proteomes" id="UP000265520">
    <property type="component" value="Unassembled WGS sequence"/>
</dbReference>
<evidence type="ECO:0000313" key="2">
    <source>
        <dbReference type="Proteomes" id="UP000265520"/>
    </source>
</evidence>
<name>A0A392SFW9_9FABA</name>
<comment type="caution">
    <text evidence="1">The sequence shown here is derived from an EMBL/GenBank/DDBJ whole genome shotgun (WGS) entry which is preliminary data.</text>
</comment>